<keyword evidence="3" id="KW-0547">Nucleotide-binding</keyword>
<dbReference type="InterPro" id="IPR020568">
    <property type="entry name" value="Ribosomal_Su5_D2-typ_SF"/>
</dbReference>
<dbReference type="AlphaFoldDB" id="A0A9D1WK96"/>
<comment type="caution">
    <text evidence="3">The sequence shown here is derived from an EMBL/GenBank/DDBJ whole genome shotgun (WGS) entry which is preliminary data.</text>
</comment>
<dbReference type="SUPFAM" id="SSF52540">
    <property type="entry name" value="P-loop containing nucleoside triphosphate hydrolases"/>
    <property type="match status" value="1"/>
</dbReference>
<dbReference type="EMBL" id="DXEX01000181">
    <property type="protein sequence ID" value="HIX59702.1"/>
    <property type="molecule type" value="Genomic_DNA"/>
</dbReference>
<dbReference type="Pfam" id="PF01078">
    <property type="entry name" value="Mg_chelatase"/>
    <property type="match status" value="1"/>
</dbReference>
<dbReference type="Gene3D" id="3.40.50.300">
    <property type="entry name" value="P-loop containing nucleotide triphosphate hydrolases"/>
    <property type="match status" value="1"/>
</dbReference>
<name>A0A9D1WK96_9FIRM</name>
<sequence length="303" mass="33012">MFSSVLSAAIVGMEVRTIAVEADISNGLPVFHMVGFATSQVKEAQERVRTALRNTGIELPPRRMIVNLAPADIRKEGSGYDLPVAVAILAAMGKIPARELKNIIIMGEVRLDGSVSGVDGVLPVVIHGKETGIRRFMVPWENRKEAGLVQGMECICVKDLQEVLAYFRGNSRMQAQKRSPVQEKRQENGQDCLDFADVLGQKAARRAVEIAVSGFHNLLLIGPPGMGKSMLAKRIPTILPELSEEEQLELTKIYSIAGLLSEEQPLITRRPFRSPHHTVSSQAMAGGGKNPRPGEITLAHRGV</sequence>
<dbReference type="PANTHER" id="PTHR32039:SF7">
    <property type="entry name" value="COMPETENCE PROTEIN COMM"/>
    <property type="match status" value="1"/>
</dbReference>
<organism evidence="3 4">
    <name type="scientific">Candidatus Blautia gallistercoris</name>
    <dbReference type="NCBI Taxonomy" id="2838490"/>
    <lineage>
        <taxon>Bacteria</taxon>
        <taxon>Bacillati</taxon>
        <taxon>Bacillota</taxon>
        <taxon>Clostridia</taxon>
        <taxon>Lachnospirales</taxon>
        <taxon>Lachnospiraceae</taxon>
        <taxon>Blautia</taxon>
    </lineage>
</organism>
<dbReference type="InterPro" id="IPR000523">
    <property type="entry name" value="Mg_chelatse_chII-like_cat_dom"/>
</dbReference>
<proteinExistence type="predicted"/>
<dbReference type="SUPFAM" id="SSF54211">
    <property type="entry name" value="Ribosomal protein S5 domain 2-like"/>
    <property type="match status" value="1"/>
</dbReference>
<dbReference type="Gene3D" id="3.30.230.10">
    <property type="match status" value="1"/>
</dbReference>
<dbReference type="GO" id="GO:0005524">
    <property type="term" value="F:ATP binding"/>
    <property type="evidence" value="ECO:0007669"/>
    <property type="project" value="UniProtKB-KW"/>
</dbReference>
<dbReference type="PANTHER" id="PTHR32039">
    <property type="entry name" value="MAGNESIUM-CHELATASE SUBUNIT CHLI"/>
    <property type="match status" value="1"/>
</dbReference>
<evidence type="ECO:0000256" key="1">
    <source>
        <dbReference type="SAM" id="MobiDB-lite"/>
    </source>
</evidence>
<reference evidence="3" key="1">
    <citation type="journal article" date="2021" name="PeerJ">
        <title>Extensive microbial diversity within the chicken gut microbiome revealed by metagenomics and culture.</title>
        <authorList>
            <person name="Gilroy R."/>
            <person name="Ravi A."/>
            <person name="Getino M."/>
            <person name="Pursley I."/>
            <person name="Horton D.L."/>
            <person name="Alikhan N.F."/>
            <person name="Baker D."/>
            <person name="Gharbi K."/>
            <person name="Hall N."/>
            <person name="Watson M."/>
            <person name="Adriaenssens E.M."/>
            <person name="Foster-Nyarko E."/>
            <person name="Jarju S."/>
            <person name="Secka A."/>
            <person name="Antonio M."/>
            <person name="Oren A."/>
            <person name="Chaudhuri R.R."/>
            <person name="La Ragione R."/>
            <person name="Hildebrand F."/>
            <person name="Pallen M.J."/>
        </authorList>
    </citation>
    <scope>NUCLEOTIDE SEQUENCE</scope>
    <source>
        <strain evidence="3">ChiSjej1B19-8411</strain>
    </source>
</reference>
<dbReference type="InterPro" id="IPR014721">
    <property type="entry name" value="Ribsml_uS5_D2-typ_fold_subgr"/>
</dbReference>
<dbReference type="Pfam" id="PF13541">
    <property type="entry name" value="ChlI"/>
    <property type="match status" value="1"/>
</dbReference>
<evidence type="ECO:0000259" key="2">
    <source>
        <dbReference type="Pfam" id="PF01078"/>
    </source>
</evidence>
<dbReference type="InterPro" id="IPR027417">
    <property type="entry name" value="P-loop_NTPase"/>
</dbReference>
<keyword evidence="3" id="KW-0067">ATP-binding</keyword>
<evidence type="ECO:0000313" key="3">
    <source>
        <dbReference type="EMBL" id="HIX59702.1"/>
    </source>
</evidence>
<evidence type="ECO:0000313" key="4">
    <source>
        <dbReference type="Proteomes" id="UP000886817"/>
    </source>
</evidence>
<dbReference type="Proteomes" id="UP000886817">
    <property type="component" value="Unassembled WGS sequence"/>
</dbReference>
<feature type="domain" description="Magnesium chelatase ChlI-like catalytic" evidence="2">
    <location>
        <begin position="194"/>
        <end position="303"/>
    </location>
</feature>
<accession>A0A9D1WK96</accession>
<feature type="region of interest" description="Disordered" evidence="1">
    <location>
        <begin position="273"/>
        <end position="303"/>
    </location>
</feature>
<reference evidence="3" key="2">
    <citation type="submission" date="2021-04" db="EMBL/GenBank/DDBJ databases">
        <authorList>
            <person name="Gilroy R."/>
        </authorList>
    </citation>
    <scope>NUCLEOTIDE SEQUENCE</scope>
    <source>
        <strain evidence="3">ChiSjej1B19-8411</strain>
    </source>
</reference>
<dbReference type="InterPro" id="IPR045006">
    <property type="entry name" value="CHLI-like"/>
</dbReference>
<gene>
    <name evidence="3" type="ORF">IAA45_08315</name>
</gene>
<protein>
    <submittedName>
        <fullName evidence="3">ATP-binding protein</fullName>
    </submittedName>
</protein>